<dbReference type="KEGG" id="pstg:E8M01_34235"/>
<feature type="compositionally biased region" description="Pro residues" evidence="1">
    <location>
        <begin position="131"/>
        <end position="146"/>
    </location>
</feature>
<evidence type="ECO:0000313" key="3">
    <source>
        <dbReference type="Proteomes" id="UP000298781"/>
    </source>
</evidence>
<reference evidence="2 3" key="1">
    <citation type="submission" date="2019-04" db="EMBL/GenBank/DDBJ databases">
        <title>Phreatobacter aquaticus sp. nov.</title>
        <authorList>
            <person name="Choi A."/>
        </authorList>
    </citation>
    <scope>NUCLEOTIDE SEQUENCE [LARGE SCALE GENOMIC DNA]</scope>
    <source>
        <strain evidence="2 3">KCTC 52518</strain>
    </source>
</reference>
<accession>A0A4D7B4W4</accession>
<name>A0A4D7B4W4_9HYPH</name>
<feature type="region of interest" description="Disordered" evidence="1">
    <location>
        <begin position="792"/>
        <end position="819"/>
    </location>
</feature>
<dbReference type="EMBL" id="CP039690">
    <property type="protein sequence ID" value="QCI68849.1"/>
    <property type="molecule type" value="Genomic_DNA"/>
</dbReference>
<feature type="region of interest" description="Disordered" evidence="1">
    <location>
        <begin position="110"/>
        <end position="151"/>
    </location>
</feature>
<protein>
    <submittedName>
        <fullName evidence="2">Uncharacterized protein</fullName>
    </submittedName>
</protein>
<sequence length="819" mass="86719">MGKIIEATAIISAEDRTAGAIDSVVRRLNTLNAAMKSALKVDGASGSQSFGRQAADVDKMSNALRRQATEVDRLAASYRALESARAGRGDSAGRTSAIDAEIAKLRELQRARQQAAQVPASVPSSGRIPQRLPPHLPPPHRLPAPGLPMGGPSIAPGSTTVRNAAREGFDEAATPAQVETLMRARGDISEDDIKKARALSNRMSGEIRSFSSAQHFQAIHSAMAVFGDLNRAMEAAPELQRANAFIEALKDRYESLRPFSGGTSTKDFARTFDIMGATDNAARMRVLSGAIIRGVQSSSGDVTPTDYLGTLKYARSHRYGYSNDFLQNYLPGIIGDAKFRGGGATSAGTGLAALGDQFFNLRAPDRAKLEMERLGLIEGSFDRARPDGRIRGRGTARVRGADVLAQNPQQWATQFLLPLIEPQGGPLSGDEAQDAPRVNEAIGRITGNRVAADFLSSMILQRGERERDARIARGMPGIESLPTLEQGPVASLQNLSAATKDFLGSISEPLVQPAISGMRLLGEALRKMSQWNRENPEAAATLGTTATIGGAIASTVAGRAAWQWWQGGRNVPTIGPTQPPGGPLPPNSPRFAPGPITVPPAASGGSLIGNLARGAFRLAGPAMVAYTIADTARNVARGDVATEGAKTNFRADEAMARLRLLRNESNLLSVANPGAAGFEDRVSRARAALDEIDSSVARTRQRPDQTPVSRQGLDNAAALAGAIRDILNRIELPGNRSKAGDGQTQGTLQPAAPVSVTGNVELRQQHQHQFDVRFNTEMLRGEVRSIVREEVSRIPLNSNGPGSTGGSMTEAAPGGNTGQ</sequence>
<evidence type="ECO:0000256" key="1">
    <source>
        <dbReference type="SAM" id="MobiDB-lite"/>
    </source>
</evidence>
<proteinExistence type="predicted"/>
<dbReference type="Proteomes" id="UP000298781">
    <property type="component" value="Chromosome"/>
</dbReference>
<feature type="compositionally biased region" description="Low complexity" evidence="1">
    <location>
        <begin position="111"/>
        <end position="124"/>
    </location>
</feature>
<dbReference type="RefSeq" id="WP_136964264.1">
    <property type="nucleotide sequence ID" value="NZ_CP039690.1"/>
</dbReference>
<keyword evidence="3" id="KW-1185">Reference proteome</keyword>
<dbReference type="OrthoDB" id="8196417at2"/>
<gene>
    <name evidence="2" type="ORF">E8M01_34235</name>
</gene>
<dbReference type="AlphaFoldDB" id="A0A4D7B4W4"/>
<evidence type="ECO:0000313" key="2">
    <source>
        <dbReference type="EMBL" id="QCI68849.1"/>
    </source>
</evidence>
<organism evidence="2 3">
    <name type="scientific">Phreatobacter stygius</name>
    <dbReference type="NCBI Taxonomy" id="1940610"/>
    <lineage>
        <taxon>Bacteria</taxon>
        <taxon>Pseudomonadati</taxon>
        <taxon>Pseudomonadota</taxon>
        <taxon>Alphaproteobacteria</taxon>
        <taxon>Hyphomicrobiales</taxon>
        <taxon>Phreatobacteraceae</taxon>
        <taxon>Phreatobacter</taxon>
    </lineage>
</organism>